<dbReference type="Pfam" id="PF05193">
    <property type="entry name" value="Peptidase_M16_C"/>
    <property type="match status" value="1"/>
</dbReference>
<evidence type="ECO:0000256" key="1">
    <source>
        <dbReference type="ARBA" id="ARBA00007261"/>
    </source>
</evidence>
<evidence type="ECO:0008006" key="5">
    <source>
        <dbReference type="Google" id="ProtNLM"/>
    </source>
</evidence>
<evidence type="ECO:0000259" key="3">
    <source>
        <dbReference type="Pfam" id="PF05193"/>
    </source>
</evidence>
<dbReference type="SUPFAM" id="SSF63411">
    <property type="entry name" value="LuxS/MPP-like metallohydrolase"/>
    <property type="match status" value="2"/>
</dbReference>
<evidence type="ECO:0000259" key="2">
    <source>
        <dbReference type="Pfam" id="PF00675"/>
    </source>
</evidence>
<feature type="domain" description="Peptidase M16 N-terminal" evidence="2">
    <location>
        <begin position="1"/>
        <end position="110"/>
    </location>
</feature>
<dbReference type="InterPro" id="IPR011765">
    <property type="entry name" value="Pept_M16_N"/>
</dbReference>
<dbReference type="GO" id="GO:0046872">
    <property type="term" value="F:metal ion binding"/>
    <property type="evidence" value="ECO:0007669"/>
    <property type="project" value="InterPro"/>
</dbReference>
<comment type="similarity">
    <text evidence="1">Belongs to the peptidase M16 family.</text>
</comment>
<dbReference type="Pfam" id="PF00675">
    <property type="entry name" value="Peptidase_M16"/>
    <property type="match status" value="1"/>
</dbReference>
<reference evidence="4" key="1">
    <citation type="submission" date="2018-05" db="EMBL/GenBank/DDBJ databases">
        <authorList>
            <person name="Lanie J.A."/>
            <person name="Ng W.-L."/>
            <person name="Kazmierczak K.M."/>
            <person name="Andrzejewski T.M."/>
            <person name="Davidsen T.M."/>
            <person name="Wayne K.J."/>
            <person name="Tettelin H."/>
            <person name="Glass J.I."/>
            <person name="Rusch D."/>
            <person name="Podicherti R."/>
            <person name="Tsui H.-C.T."/>
            <person name="Winkler M.E."/>
        </authorList>
    </citation>
    <scope>NUCLEOTIDE SEQUENCE</scope>
</reference>
<sequence length="368" mass="41641">MLFKGTESIPDPSKISETIEINGGSLNAVTDYETTAYWCRTLAEKTQESIQLLLQLITEPLLRPEDIELERQVIIEEINSVSDYPNSRAEVMLDELMWPGTSLGRDIAGTIESVSKISHESLVEFMQNKYSSNNLVISVAGKLNHDEIIDFVQPLAESLSCGEANTFNNVNYVKNKSRFMGEERRVEQSHISIGFPGTSRCHELRHALDLLVAMLGEGMSSRLFQEIRERRGLAYDIGAGTSHHIDTGTIDIYAAVDKKKYEKTIYLISKEIQKIKTDTYIEELDKVKSLFTGRLKLNMEDTRSVANWNCNQMLNENRFQSTKDYLKDLASVSLEDIRNVASEYLLEENMNIAVVGPAESCHDLWGIK</sequence>
<dbReference type="PANTHER" id="PTHR11851">
    <property type="entry name" value="METALLOPROTEASE"/>
    <property type="match status" value="1"/>
</dbReference>
<feature type="domain" description="Peptidase M16 C-terminal" evidence="3">
    <location>
        <begin position="116"/>
        <end position="289"/>
    </location>
</feature>
<proteinExistence type="inferred from homology"/>
<dbReference type="InterPro" id="IPR011249">
    <property type="entry name" value="Metalloenz_LuxS/M16"/>
</dbReference>
<evidence type="ECO:0000313" key="4">
    <source>
        <dbReference type="EMBL" id="SVB19157.1"/>
    </source>
</evidence>
<protein>
    <recommendedName>
        <fullName evidence="5">Peptidase M16 C-terminal domain-containing protein</fullName>
    </recommendedName>
</protein>
<dbReference type="PANTHER" id="PTHR11851:SF49">
    <property type="entry name" value="MITOCHONDRIAL-PROCESSING PEPTIDASE SUBUNIT ALPHA"/>
    <property type="match status" value="1"/>
</dbReference>
<dbReference type="EMBL" id="UINC01032084">
    <property type="protein sequence ID" value="SVB19157.1"/>
    <property type="molecule type" value="Genomic_DNA"/>
</dbReference>
<organism evidence="4">
    <name type="scientific">marine metagenome</name>
    <dbReference type="NCBI Taxonomy" id="408172"/>
    <lineage>
        <taxon>unclassified sequences</taxon>
        <taxon>metagenomes</taxon>
        <taxon>ecological metagenomes</taxon>
    </lineage>
</organism>
<name>A0A382C148_9ZZZZ</name>
<dbReference type="InterPro" id="IPR050361">
    <property type="entry name" value="MPP/UQCRC_Complex"/>
</dbReference>
<dbReference type="AlphaFoldDB" id="A0A382C148"/>
<accession>A0A382C148</accession>
<dbReference type="InterPro" id="IPR007863">
    <property type="entry name" value="Peptidase_M16_C"/>
</dbReference>
<gene>
    <name evidence="4" type="ORF">METZ01_LOCUS172011</name>
</gene>
<dbReference type="Gene3D" id="3.30.830.10">
    <property type="entry name" value="Metalloenzyme, LuxS/M16 peptidase-like"/>
    <property type="match status" value="2"/>
</dbReference>